<gene>
    <name evidence="1" type="ORF">AAAT87_00890</name>
</gene>
<name>A0ABV1FUK4_9BACT</name>
<proteinExistence type="predicted"/>
<protein>
    <submittedName>
        <fullName evidence="1">Uncharacterized protein</fullName>
    </submittedName>
</protein>
<sequence length="57" mass="6638">MQNYNQALELKENDPHIKDLESVYKDYFTYSIGHIKNIISSDPLSLKYTQALAIAYK</sequence>
<accession>A0ABV1FUK4</accession>
<evidence type="ECO:0000313" key="2">
    <source>
        <dbReference type="Proteomes" id="UP001465717"/>
    </source>
</evidence>
<dbReference type="EMBL" id="JBBNGE010000002">
    <property type="protein sequence ID" value="MEQ2506835.1"/>
    <property type="molecule type" value="Genomic_DNA"/>
</dbReference>
<dbReference type="RefSeq" id="WP_349225364.1">
    <property type="nucleotide sequence ID" value="NZ_JBBNFG020000006.1"/>
</dbReference>
<evidence type="ECO:0000313" key="1">
    <source>
        <dbReference type="EMBL" id="MEQ2506835.1"/>
    </source>
</evidence>
<comment type="caution">
    <text evidence="1">The sequence shown here is derived from an EMBL/GenBank/DDBJ whole genome shotgun (WGS) entry which is preliminary data.</text>
</comment>
<reference evidence="1 2" key="1">
    <citation type="submission" date="2024-04" db="EMBL/GenBank/DDBJ databases">
        <title>Human intestinal bacterial collection.</title>
        <authorList>
            <person name="Pauvert C."/>
            <person name="Hitch T.C.A."/>
            <person name="Clavel T."/>
        </authorList>
    </citation>
    <scope>NUCLEOTIDE SEQUENCE [LARGE SCALE GENOMIC DNA]</scope>
    <source>
        <strain evidence="1 2">CLA-AA-H174</strain>
    </source>
</reference>
<dbReference type="Proteomes" id="UP001465717">
    <property type="component" value="Unassembled WGS sequence"/>
</dbReference>
<organism evidence="1 2">
    <name type="scientific">Segatella sinensis</name>
    <dbReference type="NCBI Taxonomy" id="3085167"/>
    <lineage>
        <taxon>Bacteria</taxon>
        <taxon>Pseudomonadati</taxon>
        <taxon>Bacteroidota</taxon>
        <taxon>Bacteroidia</taxon>
        <taxon>Bacteroidales</taxon>
        <taxon>Prevotellaceae</taxon>
        <taxon>Segatella</taxon>
    </lineage>
</organism>
<keyword evidence="2" id="KW-1185">Reference proteome</keyword>